<accession>A0A286D4T5</accession>
<dbReference type="OrthoDB" id="8019720at2"/>
<protein>
    <submittedName>
        <fullName evidence="4">Phage tail tape measure protein, TP901 family, core region</fullName>
    </submittedName>
</protein>
<dbReference type="RefSeq" id="WP_097121256.1">
    <property type="nucleotide sequence ID" value="NZ_OCND01000002.1"/>
</dbReference>
<feature type="transmembrane region" description="Helical" evidence="2">
    <location>
        <begin position="602"/>
        <end position="629"/>
    </location>
</feature>
<dbReference type="Proteomes" id="UP000219374">
    <property type="component" value="Unassembled WGS sequence"/>
</dbReference>
<gene>
    <name evidence="4" type="ORF">SAMN06296416_102520</name>
</gene>
<sequence>MGGNELKLSVVLAAIDKATGPFRRIMAGSKGVANAIRTQQSVLRKLNHQQRAMDSFRSLETQVGGTSQALQAQRRHLAELTAQYNRTAEPSKKLTRELKHQAAHLGKLVQQEDRQRNALAAQRQALAASGIDTHRLAVHQHRLSGEIDTANRKLGEQKAQLGRLQRASATAAKIHRAGMSTALHGAGAAFAGQRALQAEMLPLAKAMAFESAMADVRKVVDFPTPEAFRQMGWDVQDLSRRLPMLPEQIAQIVAAAGQAGIARSELLRFAEDATQMGVAFDTTAEDAGQTMATWRTAFRMNQDAVVQLADRINYLGNTGPANVRQISEVVNRIGALGEVAGLQSGPLAALASTVAGMGIQSEVSATGIKNMLLTLASGSAATKRQRAAFKAIDVDAVQMARSLQDDAGGAIMSVLQKLRQLPKAEQAATMTTLFGRESIGAIAPLLTNLELLATNFDKVADAQQYAGSMQAEYAARVATSENTLQLLKNTALVMAQSIGQTLIPDFKTLATRTSEVVGRAVEWIRANPELVRGIARVVVGGTALVTVLGGLLVAGGFAAMAFSQIHHAVAILSGGQGFMSLLGTLGQLAGRVLPWLLNGTRLLLPLLGGVSAPVLAIGAAIALVAALVWKYWEPIKAFMVGVWQGLSDAAAPVMAELRTALAPLAPLWDMISGAMGKAWNWIEQLFAPFQASNEQLQAATGYGRTFGQMLGTVLTTSIGMLVKGVGWMASAFMTVHSVIVRVMGGIWSYVQGAWSLVTGIFSGDGVKIRAGLQAMWSGINQVLAGWPAKMMQAGVDMVTGLINGIKSMLGKAGDAISGVGGGVITRFKSLLGIRSPSRVFAQFGQFTMQGFANGLVRAQGGPLQAMAGMGQRLRQAGAGVALGALAAPAVAVDHREPITSVRPVVQTGGDTFHITIQVGAGAPAQDIALAVRAEIERLQREKQARTRSRLGDYED</sequence>
<dbReference type="Pfam" id="PF10145">
    <property type="entry name" value="PhageMin_Tail"/>
    <property type="match status" value="1"/>
</dbReference>
<name>A0A286D4T5_9GAMM</name>
<keyword evidence="1" id="KW-1188">Viral release from host cell</keyword>
<keyword evidence="2" id="KW-1133">Transmembrane helix</keyword>
<feature type="domain" description="Phage tail tape measure protein" evidence="3">
    <location>
        <begin position="235"/>
        <end position="435"/>
    </location>
</feature>
<reference evidence="4 5" key="1">
    <citation type="submission" date="2017-09" db="EMBL/GenBank/DDBJ databases">
        <authorList>
            <person name="Ehlers B."/>
            <person name="Leendertz F.H."/>
        </authorList>
    </citation>
    <scope>NUCLEOTIDE SEQUENCE [LARGE SCALE GENOMIC DNA]</scope>
    <source>
        <strain evidence="4 5">CGMCC 1.10978</strain>
    </source>
</reference>
<evidence type="ECO:0000256" key="2">
    <source>
        <dbReference type="SAM" id="Phobius"/>
    </source>
</evidence>
<evidence type="ECO:0000313" key="4">
    <source>
        <dbReference type="EMBL" id="SOD53653.1"/>
    </source>
</evidence>
<dbReference type="AlphaFoldDB" id="A0A286D4T5"/>
<dbReference type="PANTHER" id="PTHR37813:SF1">
    <property type="entry name" value="FELS-2 PROPHAGE PROTEIN"/>
    <property type="match status" value="1"/>
</dbReference>
<proteinExistence type="predicted"/>
<feature type="transmembrane region" description="Helical" evidence="2">
    <location>
        <begin position="537"/>
        <end position="562"/>
    </location>
</feature>
<organism evidence="4 5">
    <name type="scientific">Pseudoxanthomonas wuyuanensis</name>
    <dbReference type="NCBI Taxonomy" id="1073196"/>
    <lineage>
        <taxon>Bacteria</taxon>
        <taxon>Pseudomonadati</taxon>
        <taxon>Pseudomonadota</taxon>
        <taxon>Gammaproteobacteria</taxon>
        <taxon>Lysobacterales</taxon>
        <taxon>Lysobacteraceae</taxon>
        <taxon>Pseudoxanthomonas</taxon>
    </lineage>
</organism>
<evidence type="ECO:0000259" key="3">
    <source>
        <dbReference type="Pfam" id="PF10145"/>
    </source>
</evidence>
<dbReference type="NCBIfam" id="TIGR01760">
    <property type="entry name" value="tape_meas_TP901"/>
    <property type="match status" value="1"/>
</dbReference>
<evidence type="ECO:0000256" key="1">
    <source>
        <dbReference type="ARBA" id="ARBA00022612"/>
    </source>
</evidence>
<evidence type="ECO:0000313" key="5">
    <source>
        <dbReference type="Proteomes" id="UP000219374"/>
    </source>
</evidence>
<keyword evidence="2" id="KW-0812">Transmembrane</keyword>
<dbReference type="PANTHER" id="PTHR37813">
    <property type="entry name" value="FELS-2 PROPHAGE PROTEIN"/>
    <property type="match status" value="1"/>
</dbReference>
<keyword evidence="5" id="KW-1185">Reference proteome</keyword>
<dbReference type="InterPro" id="IPR010090">
    <property type="entry name" value="Phage_tape_meas"/>
</dbReference>
<dbReference type="EMBL" id="OCND01000002">
    <property type="protein sequence ID" value="SOD53653.1"/>
    <property type="molecule type" value="Genomic_DNA"/>
</dbReference>
<feature type="transmembrane region" description="Helical" evidence="2">
    <location>
        <begin position="569"/>
        <end position="590"/>
    </location>
</feature>
<keyword evidence="2" id="KW-0472">Membrane</keyword>